<organism evidence="2 3">
    <name type="scientific">Panicum hallii var. hallii</name>
    <dbReference type="NCBI Taxonomy" id="1504633"/>
    <lineage>
        <taxon>Eukaryota</taxon>
        <taxon>Viridiplantae</taxon>
        <taxon>Streptophyta</taxon>
        <taxon>Embryophyta</taxon>
        <taxon>Tracheophyta</taxon>
        <taxon>Spermatophyta</taxon>
        <taxon>Magnoliopsida</taxon>
        <taxon>Liliopsida</taxon>
        <taxon>Poales</taxon>
        <taxon>Poaceae</taxon>
        <taxon>PACMAD clade</taxon>
        <taxon>Panicoideae</taxon>
        <taxon>Panicodae</taxon>
        <taxon>Paniceae</taxon>
        <taxon>Panicinae</taxon>
        <taxon>Panicum</taxon>
        <taxon>Panicum sect. Panicum</taxon>
    </lineage>
</organism>
<accession>A0A2T7DIF8</accession>
<dbReference type="EMBL" id="CM009753">
    <property type="protein sequence ID" value="PUZ55359.1"/>
    <property type="molecule type" value="Genomic_DNA"/>
</dbReference>
<feature type="region of interest" description="Disordered" evidence="1">
    <location>
        <begin position="95"/>
        <end position="123"/>
    </location>
</feature>
<proteinExistence type="predicted"/>
<sequence>MAAKRKRGKGRPSLSSPISPSRYLILTCVRQKQADREAARNLASGRTILVCFQGKPSAPTTREQEQAGRQGVVKEGCWSSCWWGAAAWWCSSTAPASSSARSSPRATPSPGPSASSGSWPDLTDRARWASRRLIG</sequence>
<evidence type="ECO:0000256" key="1">
    <source>
        <dbReference type="SAM" id="MobiDB-lite"/>
    </source>
</evidence>
<gene>
    <name evidence="2" type="ORF">GQ55_5G205700</name>
</gene>
<evidence type="ECO:0000313" key="3">
    <source>
        <dbReference type="Proteomes" id="UP000244336"/>
    </source>
</evidence>
<feature type="compositionally biased region" description="Low complexity" evidence="1">
    <location>
        <begin position="95"/>
        <end position="118"/>
    </location>
</feature>
<dbReference type="AlphaFoldDB" id="A0A2T7DIF8"/>
<dbReference type="Gramene" id="PUZ55359">
    <property type="protein sequence ID" value="PUZ55359"/>
    <property type="gene ID" value="GQ55_5G205700"/>
</dbReference>
<evidence type="ECO:0000313" key="2">
    <source>
        <dbReference type="EMBL" id="PUZ55359.1"/>
    </source>
</evidence>
<protein>
    <submittedName>
        <fullName evidence="2">Uncharacterized protein</fullName>
    </submittedName>
</protein>
<reference evidence="2 3" key="1">
    <citation type="submission" date="2018-04" db="EMBL/GenBank/DDBJ databases">
        <title>WGS assembly of Panicum hallii var. hallii HAL2.</title>
        <authorList>
            <person name="Lovell J."/>
            <person name="Jenkins J."/>
            <person name="Lowry D."/>
            <person name="Mamidi S."/>
            <person name="Sreedasyam A."/>
            <person name="Weng X."/>
            <person name="Barry K."/>
            <person name="Bonette J."/>
            <person name="Campitelli B."/>
            <person name="Daum C."/>
            <person name="Gordon S."/>
            <person name="Gould B."/>
            <person name="Lipzen A."/>
            <person name="MacQueen A."/>
            <person name="Palacio-Mejia J."/>
            <person name="Plott C."/>
            <person name="Shakirov E."/>
            <person name="Shu S."/>
            <person name="Yoshinaga Y."/>
            <person name="Zane M."/>
            <person name="Rokhsar D."/>
            <person name="Grimwood J."/>
            <person name="Schmutz J."/>
            <person name="Juenger T."/>
        </authorList>
    </citation>
    <scope>NUCLEOTIDE SEQUENCE [LARGE SCALE GENOMIC DNA]</scope>
    <source>
        <strain evidence="3">cv. HAL2</strain>
    </source>
</reference>
<keyword evidence="3" id="KW-1185">Reference proteome</keyword>
<dbReference type="Proteomes" id="UP000244336">
    <property type="component" value="Chromosome 5"/>
</dbReference>
<name>A0A2T7DIF8_9POAL</name>